<dbReference type="SUPFAM" id="SSF54843">
    <property type="entry name" value="Ribosomal protein L22"/>
    <property type="match status" value="1"/>
</dbReference>
<dbReference type="GO" id="GO:0009507">
    <property type="term" value="C:chloroplast"/>
    <property type="evidence" value="ECO:0007669"/>
    <property type="project" value="UniProtKB-SubCell"/>
</dbReference>
<evidence type="ECO:0000256" key="5">
    <source>
        <dbReference type="ARBA" id="ARBA00023274"/>
    </source>
</evidence>
<evidence type="ECO:0000256" key="9">
    <source>
        <dbReference type="RuleBase" id="RU004009"/>
    </source>
</evidence>
<geneLocation type="chloroplast" evidence="10"/>
<dbReference type="PROSITE" id="PS00464">
    <property type="entry name" value="RIBOSOMAL_L22"/>
    <property type="match status" value="1"/>
</dbReference>
<evidence type="ECO:0000256" key="4">
    <source>
        <dbReference type="ARBA" id="ARBA00022980"/>
    </source>
</evidence>
<dbReference type="PANTHER" id="PTHR13501">
    <property type="entry name" value="CHLOROPLAST 50S RIBOSOMAL PROTEIN L22-RELATED"/>
    <property type="match status" value="1"/>
</dbReference>
<organism evidence="10">
    <name type="scientific">Entransia fimbriata</name>
    <dbReference type="NCBI Taxonomy" id="130991"/>
    <lineage>
        <taxon>Eukaryota</taxon>
        <taxon>Viridiplantae</taxon>
        <taxon>Streptophyta</taxon>
        <taxon>Klebsormidiophyceae</taxon>
        <taxon>Entransiales</taxon>
        <taxon>Entransiaceae</taxon>
        <taxon>Entransia</taxon>
    </lineage>
</organism>
<evidence type="ECO:0000256" key="1">
    <source>
        <dbReference type="ARBA" id="ARBA00009451"/>
    </source>
</evidence>
<evidence type="ECO:0000256" key="2">
    <source>
        <dbReference type="ARBA" id="ARBA00022730"/>
    </source>
</evidence>
<keyword evidence="10" id="KW-0934">Plastid</keyword>
<evidence type="ECO:0000256" key="7">
    <source>
        <dbReference type="HAMAP-Rule" id="MF_01331"/>
    </source>
</evidence>
<dbReference type="GO" id="GO:0015934">
    <property type="term" value="C:large ribosomal subunit"/>
    <property type="evidence" value="ECO:0007669"/>
    <property type="project" value="InterPro"/>
</dbReference>
<dbReference type="GeneID" id="27986511"/>
<gene>
    <name evidence="7 10" type="primary">rpl22</name>
</gene>
<comment type="function">
    <text evidence="7 9">The globular domain of the protein is located near the polypeptide exit tunnel on the outside of the subunit, while an extended beta-hairpin is found that lines the wall of the exit tunnel in the center of the 70S ribosome.</text>
</comment>
<dbReference type="GO" id="GO:0019843">
    <property type="term" value="F:rRNA binding"/>
    <property type="evidence" value="ECO:0007669"/>
    <property type="project" value="UniProtKB-UniRule"/>
</dbReference>
<dbReference type="InterPro" id="IPR036394">
    <property type="entry name" value="Ribosomal_uL22_sf"/>
</dbReference>
<evidence type="ECO:0000256" key="3">
    <source>
        <dbReference type="ARBA" id="ARBA00022884"/>
    </source>
</evidence>
<comment type="subcellular location">
    <subcellularLocation>
        <location evidence="7 9">Plastid</location>
        <location evidence="7 9">Chloroplast</location>
    </subcellularLocation>
</comment>
<dbReference type="EMBL" id="KU646490">
    <property type="protein sequence ID" value="ANI25400.1"/>
    <property type="molecule type" value="Genomic_DNA"/>
</dbReference>
<dbReference type="InterPro" id="IPR001063">
    <property type="entry name" value="Ribosomal_uL22"/>
</dbReference>
<dbReference type="Pfam" id="PF00237">
    <property type="entry name" value="Ribosomal_L22"/>
    <property type="match status" value="1"/>
</dbReference>
<keyword evidence="2 7" id="KW-0699">rRNA-binding</keyword>
<dbReference type="GO" id="GO:0003735">
    <property type="term" value="F:structural constituent of ribosome"/>
    <property type="evidence" value="ECO:0007669"/>
    <property type="project" value="InterPro"/>
</dbReference>
<keyword evidence="10" id="KW-0150">Chloroplast</keyword>
<dbReference type="AlphaFoldDB" id="A0A191T4T3"/>
<name>A0A191T4T3_9VIRI</name>
<evidence type="ECO:0000256" key="6">
    <source>
        <dbReference type="ARBA" id="ARBA00035285"/>
    </source>
</evidence>
<evidence type="ECO:0000256" key="8">
    <source>
        <dbReference type="RuleBase" id="RU004005"/>
    </source>
</evidence>
<protein>
    <recommendedName>
        <fullName evidence="6 7">Large ribosomal subunit protein uL22c</fullName>
    </recommendedName>
</protein>
<comment type="similarity">
    <text evidence="1 7 8">Belongs to the universal ribosomal protein uL22 family.</text>
</comment>
<accession>A0A191T4T3</accession>
<dbReference type="NCBIfam" id="TIGR01044">
    <property type="entry name" value="rplV_bact"/>
    <property type="match status" value="1"/>
</dbReference>
<keyword evidence="3 7" id="KW-0694">RNA-binding</keyword>
<keyword evidence="4 7" id="KW-0689">Ribosomal protein</keyword>
<comment type="subunit">
    <text evidence="7">Part of the 50S ribosomal subunit.</text>
</comment>
<dbReference type="HAMAP" id="MF_01331_B">
    <property type="entry name" value="Ribosomal_uL22_B"/>
    <property type="match status" value="1"/>
</dbReference>
<sequence length="118" mass="13840">MIKEYDQMERIKAYAKGIRMSPHKVRKVLNQIRGRSYREALILLEFMPYRACWPVLQTVYSAAANAKHNARLKKSQLWIVEARVDEGPKLKRFRPRARGRGFPIQKLTCNITIQVQSL</sequence>
<dbReference type="RefSeq" id="YP_009256665.1">
    <property type="nucleotide sequence ID" value="NC_030313.1"/>
</dbReference>
<comment type="function">
    <text evidence="7 9">This protein binds specifically to 23S rRNA.</text>
</comment>
<reference evidence="10" key="1">
    <citation type="journal article" date="2016" name="Front. Plant Sci.">
        <title>Comparative Chloroplast Genome Analyses of Streptophyte Green Algae Uncover Major Structural Alterations in the Klebsormidiophyceae, Coleochaetophyceae and Zygnematophyceae.</title>
        <authorList>
            <person name="Lemieux C."/>
            <person name="Otis C."/>
            <person name="Turmel M."/>
        </authorList>
    </citation>
    <scope>NUCLEOTIDE SEQUENCE</scope>
</reference>
<dbReference type="InterPro" id="IPR005727">
    <property type="entry name" value="Ribosomal_uL22_bac/chlpt-type"/>
</dbReference>
<dbReference type="GO" id="GO:0006412">
    <property type="term" value="P:translation"/>
    <property type="evidence" value="ECO:0007669"/>
    <property type="project" value="UniProtKB-UniRule"/>
</dbReference>
<dbReference type="InterPro" id="IPR018260">
    <property type="entry name" value="Ribosomal_uL22_CS"/>
</dbReference>
<keyword evidence="5 7" id="KW-0687">Ribonucleoprotein</keyword>
<dbReference type="PANTHER" id="PTHR13501:SF8">
    <property type="entry name" value="LARGE RIBOSOMAL SUBUNIT PROTEIN UL22M"/>
    <property type="match status" value="1"/>
</dbReference>
<dbReference type="CDD" id="cd00336">
    <property type="entry name" value="Ribosomal_L22"/>
    <property type="match status" value="1"/>
</dbReference>
<proteinExistence type="inferred from homology"/>
<evidence type="ECO:0000313" key="10">
    <source>
        <dbReference type="EMBL" id="ANI25400.1"/>
    </source>
</evidence>
<dbReference type="Gene3D" id="3.90.470.10">
    <property type="entry name" value="Ribosomal protein L22/L17"/>
    <property type="match status" value="1"/>
</dbReference>
<dbReference type="InterPro" id="IPR047867">
    <property type="entry name" value="Ribosomal_uL22_bac/org-type"/>
</dbReference>